<proteinExistence type="predicted"/>
<feature type="compositionally biased region" description="Polar residues" evidence="1">
    <location>
        <begin position="222"/>
        <end position="233"/>
    </location>
</feature>
<reference evidence="2" key="1">
    <citation type="submission" date="2013-12" db="EMBL/GenBank/DDBJ databases">
        <title>The Genome Sequence of Aphanomyces astaci APO3.</title>
        <authorList>
            <consortium name="The Broad Institute Genomics Platform"/>
            <person name="Russ C."/>
            <person name="Tyler B."/>
            <person name="van West P."/>
            <person name="Dieguez-Uribeondo J."/>
            <person name="Young S.K."/>
            <person name="Zeng Q."/>
            <person name="Gargeya S."/>
            <person name="Fitzgerald M."/>
            <person name="Abouelleil A."/>
            <person name="Alvarado L."/>
            <person name="Chapman S.B."/>
            <person name="Gainer-Dewar J."/>
            <person name="Goldberg J."/>
            <person name="Griggs A."/>
            <person name="Gujja S."/>
            <person name="Hansen M."/>
            <person name="Howarth C."/>
            <person name="Imamovic A."/>
            <person name="Ireland A."/>
            <person name="Larimer J."/>
            <person name="McCowan C."/>
            <person name="Murphy C."/>
            <person name="Pearson M."/>
            <person name="Poon T.W."/>
            <person name="Priest M."/>
            <person name="Roberts A."/>
            <person name="Saif S."/>
            <person name="Shea T."/>
            <person name="Sykes S."/>
            <person name="Wortman J."/>
            <person name="Nusbaum C."/>
            <person name="Birren B."/>
        </authorList>
    </citation>
    <scope>NUCLEOTIDE SEQUENCE [LARGE SCALE GENOMIC DNA]</scope>
    <source>
        <strain evidence="2">APO3</strain>
    </source>
</reference>
<feature type="region of interest" description="Disordered" evidence="1">
    <location>
        <begin position="222"/>
        <end position="254"/>
    </location>
</feature>
<sequence>MEPTPPWWRQERRHLPPASNRYDQLVERRHVLPVVHPVVDHFANIKPKMFPSPKEPRTEGVKVIGMPPVMEDRSRGISTLVNGNNFVPTQPLVRYKVSTVHPNVLAQSQRDIQAKLETRMGAKKHRETLDERNMLTYSALGDKSYKRPEHSPGFFNLQLHPRHMSNNAMDSSRRQQLLDLEDDGHGGGSAKATQTTYETKKKIQMLLEEKTGVTLLSTSKAGQLSWEDSTGNRTWIKKDVKGHPQDSREEDEGG</sequence>
<dbReference type="AlphaFoldDB" id="W4GXY4"/>
<accession>W4GXY4</accession>
<dbReference type="RefSeq" id="XP_009825883.1">
    <property type="nucleotide sequence ID" value="XM_009827581.1"/>
</dbReference>
<dbReference type="OrthoDB" id="62055at2759"/>
<organism evidence="2">
    <name type="scientific">Aphanomyces astaci</name>
    <name type="common">Crayfish plague agent</name>
    <dbReference type="NCBI Taxonomy" id="112090"/>
    <lineage>
        <taxon>Eukaryota</taxon>
        <taxon>Sar</taxon>
        <taxon>Stramenopiles</taxon>
        <taxon>Oomycota</taxon>
        <taxon>Saprolegniomycetes</taxon>
        <taxon>Saprolegniales</taxon>
        <taxon>Verrucalvaceae</taxon>
        <taxon>Aphanomyces</taxon>
    </lineage>
</organism>
<gene>
    <name evidence="2" type="ORF">H257_03475</name>
</gene>
<dbReference type="VEuPathDB" id="FungiDB:H257_03475"/>
<evidence type="ECO:0000256" key="1">
    <source>
        <dbReference type="SAM" id="MobiDB-lite"/>
    </source>
</evidence>
<dbReference type="GeneID" id="20805471"/>
<evidence type="ECO:0000313" key="2">
    <source>
        <dbReference type="EMBL" id="ETV84191.1"/>
    </source>
</evidence>
<name>W4GXY4_APHAT</name>
<protein>
    <submittedName>
        <fullName evidence="2">Uncharacterized protein</fullName>
    </submittedName>
</protein>
<dbReference type="EMBL" id="KI913119">
    <property type="protein sequence ID" value="ETV84191.1"/>
    <property type="molecule type" value="Genomic_DNA"/>
</dbReference>
<feature type="compositionally biased region" description="Basic and acidic residues" evidence="1">
    <location>
        <begin position="236"/>
        <end position="247"/>
    </location>
</feature>